<comment type="caution">
    <text evidence="2">The sequence shown here is derived from an EMBL/GenBank/DDBJ whole genome shotgun (WGS) entry which is preliminary data.</text>
</comment>
<name>A0A085WWE8_9BACT</name>
<dbReference type="PATRIC" id="fig|394096.3.peg.270"/>
<dbReference type="Pfam" id="PF00656">
    <property type="entry name" value="Peptidase_C14"/>
    <property type="match status" value="1"/>
</dbReference>
<organism evidence="2 3">
    <name type="scientific">Hyalangium minutum</name>
    <dbReference type="NCBI Taxonomy" id="394096"/>
    <lineage>
        <taxon>Bacteria</taxon>
        <taxon>Pseudomonadati</taxon>
        <taxon>Myxococcota</taxon>
        <taxon>Myxococcia</taxon>
        <taxon>Myxococcales</taxon>
        <taxon>Cystobacterineae</taxon>
        <taxon>Archangiaceae</taxon>
        <taxon>Hyalangium</taxon>
    </lineage>
</organism>
<evidence type="ECO:0000313" key="3">
    <source>
        <dbReference type="Proteomes" id="UP000028725"/>
    </source>
</evidence>
<dbReference type="STRING" id="394096.DB31_0272"/>
<feature type="domain" description="Peptidase C14 caspase" evidence="1">
    <location>
        <begin position="40"/>
        <end position="225"/>
    </location>
</feature>
<dbReference type="GO" id="GO:0006508">
    <property type="term" value="P:proteolysis"/>
    <property type="evidence" value="ECO:0007669"/>
    <property type="project" value="InterPro"/>
</dbReference>
<dbReference type="Proteomes" id="UP000028725">
    <property type="component" value="Unassembled WGS sequence"/>
</dbReference>
<reference evidence="2 3" key="1">
    <citation type="submission" date="2014-04" db="EMBL/GenBank/DDBJ databases">
        <title>Genome assembly of Hyalangium minutum DSM 14724.</title>
        <authorList>
            <person name="Sharma G."/>
            <person name="Subramanian S."/>
        </authorList>
    </citation>
    <scope>NUCLEOTIDE SEQUENCE [LARGE SCALE GENOMIC DNA]</scope>
    <source>
        <strain evidence="2 3">DSM 14724</strain>
    </source>
</reference>
<dbReference type="EMBL" id="JMCB01000001">
    <property type="protein sequence ID" value="KFE72011.1"/>
    <property type="molecule type" value="Genomic_DNA"/>
</dbReference>
<dbReference type="GO" id="GO:0004197">
    <property type="term" value="F:cysteine-type endopeptidase activity"/>
    <property type="evidence" value="ECO:0007669"/>
    <property type="project" value="InterPro"/>
</dbReference>
<keyword evidence="3" id="KW-1185">Reference proteome</keyword>
<protein>
    <recommendedName>
        <fullName evidence="1">Peptidase C14 caspase domain-containing protein</fullName>
    </recommendedName>
</protein>
<dbReference type="AlphaFoldDB" id="A0A085WWE8"/>
<proteinExistence type="predicted"/>
<dbReference type="Gene3D" id="3.40.50.1460">
    <property type="match status" value="1"/>
</dbReference>
<dbReference type="OrthoDB" id="9804257at2"/>
<accession>A0A085WWE8</accession>
<sequence length="713" mass="75647">MDTSAAGGWRRVAAMVGALILLGATGAAASPVEEPRASIRRYALIIGSSEGGAGRERLRYASSDALALSQVMEELGGVAPGDRLLLLEADRAALLTAIARMGRLISSTSPTEARRELVLYYSGHSDSEGLLPRGERLAYTELRRLLSEVPVDVRIAILDSCGSGALTRFKGGVSRLSFLSDISSQVRGHAFLASSSADEVAQEADSIGASFFTHFLISGLRGAADADGDGRVTLNEAYQFAYRETLARTERTQGGPQHAAYDIQLAGSGDLVMTDLRGAQSRLTLAEPVEGHLFVRNWGNQLIAELRKQPGRRLMLRLDPGQYHVTLERSSQRFEAELTVAKGGETKLGTADFVPMTVMRTAQRGGGPVLAEPAVAVDAPVVAVNLSLVPPLATNMLLGPRTLNHVSFGVLGTRSQQVRGLAVAGGMSWVDGTMEGLQASGLANVAGGEVWGGQVALGGNLAFGNGRGVQVAGLVNIAEGSFTGFQLSGTANRTDAELRGVQGGAVNTAEVVKGVQIGLINIAGDVTGTQVGLLNVGNEVRGLQLGLLNIAEDVTVPIGALNIVRKGRLSFELWADDVAPANVGLKYGSERVYVLVVEGVQPWERTYRSFSFVGLGLHFSLAPRTYLDVDVSAGSWRRQLFGEKPSNALGRLRVMVGWELKRRLALFAGASLSYYDAPQDDEDREVSWMPQWTVGGGSPPARLWPGLLLGVRI</sequence>
<gene>
    <name evidence="2" type="ORF">DB31_0272</name>
</gene>
<evidence type="ECO:0000259" key="1">
    <source>
        <dbReference type="Pfam" id="PF00656"/>
    </source>
</evidence>
<dbReference type="InterPro" id="IPR011600">
    <property type="entry name" value="Pept_C14_caspase"/>
</dbReference>
<evidence type="ECO:0000313" key="2">
    <source>
        <dbReference type="EMBL" id="KFE72011.1"/>
    </source>
</evidence>